<reference evidence="2" key="1">
    <citation type="submission" date="2023-02" db="EMBL/GenBank/DDBJ databases">
        <title>Actinokineospora globicatena NBRC 15670.</title>
        <authorList>
            <person name="Ichikawa N."/>
            <person name="Sato H."/>
            <person name="Tonouchi N."/>
        </authorList>
    </citation>
    <scope>NUCLEOTIDE SEQUENCE</scope>
    <source>
        <strain evidence="2">NBRC 15670</strain>
    </source>
</reference>
<gene>
    <name evidence="2" type="ORF">Aglo03_10090</name>
</gene>
<evidence type="ECO:0000313" key="3">
    <source>
        <dbReference type="Proteomes" id="UP001165042"/>
    </source>
</evidence>
<dbReference type="Proteomes" id="UP001165042">
    <property type="component" value="Unassembled WGS sequence"/>
</dbReference>
<dbReference type="Pfam" id="PF11239">
    <property type="entry name" value="DUF3040"/>
    <property type="match status" value="1"/>
</dbReference>
<name>A0A9W6QL30_9PSEU</name>
<keyword evidence="1" id="KW-0472">Membrane</keyword>
<evidence type="ECO:0000313" key="2">
    <source>
        <dbReference type="EMBL" id="GLW90193.1"/>
    </source>
</evidence>
<proteinExistence type="predicted"/>
<evidence type="ECO:0008006" key="4">
    <source>
        <dbReference type="Google" id="ProtNLM"/>
    </source>
</evidence>
<dbReference type="RefSeq" id="WP_285608003.1">
    <property type="nucleotide sequence ID" value="NZ_BSSD01000001.1"/>
</dbReference>
<accession>A0A9W6QL30</accession>
<organism evidence="2 3">
    <name type="scientific">Actinokineospora globicatena</name>
    <dbReference type="NCBI Taxonomy" id="103729"/>
    <lineage>
        <taxon>Bacteria</taxon>
        <taxon>Bacillati</taxon>
        <taxon>Actinomycetota</taxon>
        <taxon>Actinomycetes</taxon>
        <taxon>Pseudonocardiales</taxon>
        <taxon>Pseudonocardiaceae</taxon>
        <taxon>Actinokineospora</taxon>
    </lineage>
</organism>
<feature type="transmembrane region" description="Helical" evidence="1">
    <location>
        <begin position="67"/>
        <end position="84"/>
    </location>
</feature>
<protein>
    <recommendedName>
        <fullName evidence="4">DUF3040 domain-containing protein</fullName>
    </recommendedName>
</protein>
<keyword evidence="1" id="KW-1133">Transmembrane helix</keyword>
<dbReference type="AlphaFoldDB" id="A0A9W6QL30"/>
<feature type="transmembrane region" description="Helical" evidence="1">
    <location>
        <begin position="43"/>
        <end position="61"/>
    </location>
</feature>
<sequence length="97" mass="9922">MNPRGLSSHERRALEEIADRLGTDSPELASLLGEPARTQAPRLLSLMLSLVAGGVCVVAGVAVGAPLVVFIGMIAAVVVLMIPMPSSDEEDGSGAGR</sequence>
<evidence type="ECO:0000256" key="1">
    <source>
        <dbReference type="SAM" id="Phobius"/>
    </source>
</evidence>
<dbReference type="InterPro" id="IPR021401">
    <property type="entry name" value="DUF3040"/>
</dbReference>
<keyword evidence="3" id="KW-1185">Reference proteome</keyword>
<comment type="caution">
    <text evidence="2">The sequence shown here is derived from an EMBL/GenBank/DDBJ whole genome shotgun (WGS) entry which is preliminary data.</text>
</comment>
<keyword evidence="1" id="KW-0812">Transmembrane</keyword>
<dbReference type="EMBL" id="BSSD01000001">
    <property type="protein sequence ID" value="GLW90193.1"/>
    <property type="molecule type" value="Genomic_DNA"/>
</dbReference>